<name>A0A2K2HBE1_9BACT</name>
<dbReference type="Gene3D" id="3.10.129.10">
    <property type="entry name" value="Hotdog Thioesterase"/>
    <property type="match status" value="1"/>
</dbReference>
<comment type="caution">
    <text evidence="3">The sequence shown here is derived from an EMBL/GenBank/DDBJ whole genome shotgun (WGS) entry which is preliminary data.</text>
</comment>
<dbReference type="AlphaFoldDB" id="A0A2K2HBE1"/>
<dbReference type="InterPro" id="IPR050563">
    <property type="entry name" value="4-hydroxybenzoyl-CoA_TE"/>
</dbReference>
<dbReference type="EMBL" id="PPFX01000010">
    <property type="protein sequence ID" value="PNU20638.1"/>
    <property type="molecule type" value="Genomic_DNA"/>
</dbReference>
<dbReference type="Proteomes" id="UP000236340">
    <property type="component" value="Unassembled WGS sequence"/>
</dbReference>
<dbReference type="CDD" id="cd00586">
    <property type="entry name" value="4HBT"/>
    <property type="match status" value="1"/>
</dbReference>
<gene>
    <name evidence="3" type="ORF">C2E25_06225</name>
</gene>
<dbReference type="Pfam" id="PF13279">
    <property type="entry name" value="4HBT_2"/>
    <property type="match status" value="1"/>
</dbReference>
<dbReference type="RefSeq" id="WP_103114907.1">
    <property type="nucleotide sequence ID" value="NZ_PPFX01000010.1"/>
</dbReference>
<accession>A0A2K2HBE1</accession>
<dbReference type="PANTHER" id="PTHR31793">
    <property type="entry name" value="4-HYDROXYBENZOYL-COA THIOESTERASE FAMILY MEMBER"/>
    <property type="match status" value="1"/>
</dbReference>
<dbReference type="InterPro" id="IPR029069">
    <property type="entry name" value="HotDog_dom_sf"/>
</dbReference>
<sequence length="153" mass="18117">MRKSYFKTDPGAPAPLSIIVERQVRFEEVDPLQIVWHGRYPSYFEDARLALGNRYGFGYQDFYRAEVPTPIRQLQIDYLGPLRFEERFTIEARLHWCEAARINLDYRIRNQKGELVTSGCSVQMMLDRDFEVLLNPPPFYQDLLRHWQAGELS</sequence>
<evidence type="ECO:0000313" key="4">
    <source>
        <dbReference type="Proteomes" id="UP000236340"/>
    </source>
</evidence>
<protein>
    <submittedName>
        <fullName evidence="3">Acyl-CoA thioesterase</fullName>
    </submittedName>
</protein>
<proteinExistence type="inferred from homology"/>
<dbReference type="GO" id="GO:0047617">
    <property type="term" value="F:fatty acyl-CoA hydrolase activity"/>
    <property type="evidence" value="ECO:0007669"/>
    <property type="project" value="TreeGrafter"/>
</dbReference>
<organism evidence="3 4">
    <name type="scientific">Geothermobacter hydrogeniphilus</name>
    <dbReference type="NCBI Taxonomy" id="1969733"/>
    <lineage>
        <taxon>Bacteria</taxon>
        <taxon>Pseudomonadati</taxon>
        <taxon>Thermodesulfobacteriota</taxon>
        <taxon>Desulfuromonadia</taxon>
        <taxon>Desulfuromonadales</taxon>
        <taxon>Geothermobacteraceae</taxon>
        <taxon>Geothermobacter</taxon>
    </lineage>
</organism>
<dbReference type="PANTHER" id="PTHR31793:SF27">
    <property type="entry name" value="NOVEL THIOESTERASE SUPERFAMILY DOMAIN AND SAPOSIN A-TYPE DOMAIN CONTAINING PROTEIN (0610012H03RIK)"/>
    <property type="match status" value="1"/>
</dbReference>
<reference evidence="3 4" key="1">
    <citation type="journal article" date="2018" name="Genome Announc.">
        <title>Genome Sequence of Geothermobacter sp. HR-1 Iron Reducer from the Loihi Seamount.</title>
        <authorList>
            <person name="Smith H."/>
            <person name="Abuyen K."/>
            <person name="Tremblay J."/>
            <person name="Savalia P."/>
            <person name="Perez-Rodriguez I."/>
            <person name="Emerson D."/>
            <person name="Tully B."/>
            <person name="Amend J."/>
        </authorList>
    </citation>
    <scope>NUCLEOTIDE SEQUENCE [LARGE SCALE GENOMIC DNA]</scope>
    <source>
        <strain evidence="3 4">HR-1</strain>
    </source>
</reference>
<evidence type="ECO:0000256" key="1">
    <source>
        <dbReference type="ARBA" id="ARBA00005953"/>
    </source>
</evidence>
<dbReference type="OrthoDB" id="9800856at2"/>
<evidence type="ECO:0000256" key="2">
    <source>
        <dbReference type="ARBA" id="ARBA00022801"/>
    </source>
</evidence>
<evidence type="ECO:0000313" key="3">
    <source>
        <dbReference type="EMBL" id="PNU20638.1"/>
    </source>
</evidence>
<dbReference type="SUPFAM" id="SSF54637">
    <property type="entry name" value="Thioesterase/thiol ester dehydrase-isomerase"/>
    <property type="match status" value="1"/>
</dbReference>
<keyword evidence="2" id="KW-0378">Hydrolase</keyword>
<comment type="similarity">
    <text evidence="1">Belongs to the 4-hydroxybenzoyl-CoA thioesterase family.</text>
</comment>